<sequence length="571" mass="60511">MASPRLLRHIHALALAFILLALSSNNLAHASIFGVSVAKLSYDRISVRNMPSSIGGADTIAPGSNIPAGIISQTGTIPKGGLSGVLFDMGYACTSGFDANNTLPPPDFYGLPRIALIQRGGPTQDDACTFRTKLLNAIANNSIGAIIYTYQGVTVIDGATAALNSTDTPVAIPGMMITYDDGIMLRDMLAQTQDSGSVDFYNRVRVNMSMDQKMPIVWEFVLIIVIILLAISLTVSAEAAGTGAVGAEATGTEAAGTEAVGTTSSEESSNKRSSTSQDKPVEKAGALTALRSNSLASLTSLVRVNSHKGSVSGQSIRSSRAIDAATALDANPAQQTTPATVNAPIDEATNETCAVCLDEFSDGEEIRMLPCHHEFHCECIDPWLTRKSSTCPLCKYDCMPRTMEEVEGRGEDANVVVPNDRFIEFVMGPDWVAARTLRGYNGTSYIDRAGHFFGAVYDRVRGRPVRPLPGPTVPTSGRTQAQQRQQEASSNQPIPLDEHGQVPLQLITPNGISVAPTAESTSAPVHPLAPTPSVPEITIDMHETNSQPHCRATRANGSCGRTLTSLGIVCD</sequence>
<evidence type="ECO:0000256" key="8">
    <source>
        <dbReference type="SAM" id="SignalP"/>
    </source>
</evidence>
<dbReference type="PANTHER" id="PTHR22765">
    <property type="entry name" value="RING FINGER AND PROTEASE ASSOCIATED DOMAIN-CONTAINING"/>
    <property type="match status" value="1"/>
</dbReference>
<dbReference type="Gene3D" id="3.50.30.30">
    <property type="match status" value="1"/>
</dbReference>
<dbReference type="FunFam" id="3.30.40.10:FF:000388">
    <property type="entry name" value="Putative RING zinc finger domain superfamily protein"/>
    <property type="match status" value="1"/>
</dbReference>
<dbReference type="AlphaFoldDB" id="A0A9P6MXP7"/>
<dbReference type="GO" id="GO:0016020">
    <property type="term" value="C:membrane"/>
    <property type="evidence" value="ECO:0007669"/>
    <property type="project" value="UniProtKB-SubCell"/>
</dbReference>
<evidence type="ECO:0000256" key="6">
    <source>
        <dbReference type="SAM" id="MobiDB-lite"/>
    </source>
</evidence>
<feature type="compositionally biased region" description="Polar residues" evidence="6">
    <location>
        <begin position="476"/>
        <end position="493"/>
    </location>
</feature>
<evidence type="ECO:0000259" key="9">
    <source>
        <dbReference type="PROSITE" id="PS50089"/>
    </source>
</evidence>
<feature type="transmembrane region" description="Helical" evidence="7">
    <location>
        <begin position="216"/>
        <end position="235"/>
    </location>
</feature>
<feature type="chain" id="PRO_5040276816" description="RING-type domain-containing protein" evidence="8">
    <location>
        <begin position="31"/>
        <end position="571"/>
    </location>
</feature>
<dbReference type="GO" id="GO:0005737">
    <property type="term" value="C:cytoplasm"/>
    <property type="evidence" value="ECO:0007669"/>
    <property type="project" value="TreeGrafter"/>
</dbReference>
<comment type="caution">
    <text evidence="10">The sequence shown here is derived from an EMBL/GenBank/DDBJ whole genome shotgun (WGS) entry which is preliminary data.</text>
</comment>
<evidence type="ECO:0000256" key="4">
    <source>
        <dbReference type="ARBA" id="ARBA00023136"/>
    </source>
</evidence>
<dbReference type="CDD" id="cd16454">
    <property type="entry name" value="RING-H2_PA-TM-RING"/>
    <property type="match status" value="1"/>
</dbReference>
<name>A0A9P6MXP7_9FUNG</name>
<dbReference type="PANTHER" id="PTHR22765:SF416">
    <property type="entry name" value="E3 UBIQUITIN-PROTEIN LIGASE GODZILLA"/>
    <property type="match status" value="1"/>
</dbReference>
<evidence type="ECO:0000313" key="10">
    <source>
        <dbReference type="EMBL" id="KAG0016189.1"/>
    </source>
</evidence>
<dbReference type="Pfam" id="PF02225">
    <property type="entry name" value="PA"/>
    <property type="match status" value="1"/>
</dbReference>
<dbReference type="SMART" id="SM00184">
    <property type="entry name" value="RING"/>
    <property type="match status" value="1"/>
</dbReference>
<gene>
    <name evidence="10" type="ORF">BGZ80_009378</name>
</gene>
<feature type="compositionally biased region" description="Low complexity" evidence="6">
    <location>
        <begin position="244"/>
        <end position="276"/>
    </location>
</feature>
<organism evidence="10 11">
    <name type="scientific">Entomortierella chlamydospora</name>
    <dbReference type="NCBI Taxonomy" id="101097"/>
    <lineage>
        <taxon>Eukaryota</taxon>
        <taxon>Fungi</taxon>
        <taxon>Fungi incertae sedis</taxon>
        <taxon>Mucoromycota</taxon>
        <taxon>Mortierellomycotina</taxon>
        <taxon>Mortierellomycetes</taxon>
        <taxon>Mortierellales</taxon>
        <taxon>Mortierellaceae</taxon>
        <taxon>Entomortierella</taxon>
    </lineage>
</organism>
<keyword evidence="5" id="KW-0863">Zinc-finger</keyword>
<dbReference type="Proteomes" id="UP000703661">
    <property type="component" value="Unassembled WGS sequence"/>
</dbReference>
<dbReference type="Pfam" id="PF13639">
    <property type="entry name" value="zf-RING_2"/>
    <property type="match status" value="1"/>
</dbReference>
<proteinExistence type="predicted"/>
<dbReference type="Gene3D" id="3.30.40.10">
    <property type="entry name" value="Zinc/RING finger domain, C3HC4 (zinc finger)"/>
    <property type="match status" value="1"/>
</dbReference>
<evidence type="ECO:0000256" key="2">
    <source>
        <dbReference type="ARBA" id="ARBA00022692"/>
    </source>
</evidence>
<evidence type="ECO:0000256" key="1">
    <source>
        <dbReference type="ARBA" id="ARBA00004370"/>
    </source>
</evidence>
<dbReference type="SUPFAM" id="SSF57850">
    <property type="entry name" value="RING/U-box"/>
    <property type="match status" value="1"/>
</dbReference>
<evidence type="ECO:0000256" key="7">
    <source>
        <dbReference type="SAM" id="Phobius"/>
    </source>
</evidence>
<keyword evidence="4 7" id="KW-0472">Membrane</keyword>
<dbReference type="InterPro" id="IPR001841">
    <property type="entry name" value="Znf_RING"/>
</dbReference>
<dbReference type="SUPFAM" id="SSF52025">
    <property type="entry name" value="PA domain"/>
    <property type="match status" value="1"/>
</dbReference>
<dbReference type="GO" id="GO:0006511">
    <property type="term" value="P:ubiquitin-dependent protein catabolic process"/>
    <property type="evidence" value="ECO:0007669"/>
    <property type="project" value="TreeGrafter"/>
</dbReference>
<evidence type="ECO:0000256" key="3">
    <source>
        <dbReference type="ARBA" id="ARBA00022989"/>
    </source>
</evidence>
<dbReference type="InterPro" id="IPR003137">
    <property type="entry name" value="PA_domain"/>
</dbReference>
<evidence type="ECO:0000313" key="11">
    <source>
        <dbReference type="Proteomes" id="UP000703661"/>
    </source>
</evidence>
<dbReference type="InterPro" id="IPR051826">
    <property type="entry name" value="E3_ubiquitin-ligase_domain"/>
</dbReference>
<feature type="signal peptide" evidence="8">
    <location>
        <begin position="1"/>
        <end position="30"/>
    </location>
</feature>
<accession>A0A9P6MXP7</accession>
<reference evidence="10" key="1">
    <citation type="journal article" date="2020" name="Fungal Divers.">
        <title>Resolving the Mortierellaceae phylogeny through synthesis of multi-gene phylogenetics and phylogenomics.</title>
        <authorList>
            <person name="Vandepol N."/>
            <person name="Liber J."/>
            <person name="Desiro A."/>
            <person name="Na H."/>
            <person name="Kennedy M."/>
            <person name="Barry K."/>
            <person name="Grigoriev I.V."/>
            <person name="Miller A.N."/>
            <person name="O'Donnell K."/>
            <person name="Stajich J.E."/>
            <person name="Bonito G."/>
        </authorList>
    </citation>
    <scope>NUCLEOTIDE SEQUENCE</scope>
    <source>
        <strain evidence="10">NRRL 2769</strain>
    </source>
</reference>
<dbReference type="GO" id="GO:0061630">
    <property type="term" value="F:ubiquitin protein ligase activity"/>
    <property type="evidence" value="ECO:0007669"/>
    <property type="project" value="TreeGrafter"/>
</dbReference>
<dbReference type="InterPro" id="IPR013083">
    <property type="entry name" value="Znf_RING/FYVE/PHD"/>
</dbReference>
<evidence type="ECO:0000256" key="5">
    <source>
        <dbReference type="PROSITE-ProRule" id="PRU00175"/>
    </source>
</evidence>
<keyword evidence="5" id="KW-0862">Zinc</keyword>
<protein>
    <recommendedName>
        <fullName evidence="9">RING-type domain-containing protein</fullName>
    </recommendedName>
</protein>
<dbReference type="EMBL" id="JAAAID010000556">
    <property type="protein sequence ID" value="KAG0016189.1"/>
    <property type="molecule type" value="Genomic_DNA"/>
</dbReference>
<feature type="domain" description="RING-type" evidence="9">
    <location>
        <begin position="353"/>
        <end position="395"/>
    </location>
</feature>
<comment type="subcellular location">
    <subcellularLocation>
        <location evidence="1">Membrane</location>
    </subcellularLocation>
</comment>
<keyword evidence="8" id="KW-0732">Signal</keyword>
<feature type="region of interest" description="Disordered" evidence="6">
    <location>
        <begin position="514"/>
        <end position="535"/>
    </location>
</feature>
<keyword evidence="2 7" id="KW-0812">Transmembrane</keyword>
<keyword evidence="5" id="KW-0479">Metal-binding</keyword>
<dbReference type="GO" id="GO:0008270">
    <property type="term" value="F:zinc ion binding"/>
    <property type="evidence" value="ECO:0007669"/>
    <property type="project" value="UniProtKB-KW"/>
</dbReference>
<dbReference type="InterPro" id="IPR046450">
    <property type="entry name" value="PA_dom_sf"/>
</dbReference>
<keyword evidence="3 7" id="KW-1133">Transmembrane helix</keyword>
<feature type="region of interest" description="Disordered" evidence="6">
    <location>
        <begin position="463"/>
        <end position="498"/>
    </location>
</feature>
<dbReference type="PROSITE" id="PS50089">
    <property type="entry name" value="ZF_RING_2"/>
    <property type="match status" value="1"/>
</dbReference>
<keyword evidence="11" id="KW-1185">Reference proteome</keyword>
<feature type="region of interest" description="Disordered" evidence="6">
    <location>
        <begin position="244"/>
        <end position="283"/>
    </location>
</feature>